<reference evidence="2 3" key="1">
    <citation type="journal article" date="2016" name="Nat. Commun.">
        <title>Extremotolerant tardigrade genome and improved radiotolerance of human cultured cells by tardigrade-unique protein.</title>
        <authorList>
            <person name="Hashimoto T."/>
            <person name="Horikawa D.D."/>
            <person name="Saito Y."/>
            <person name="Kuwahara H."/>
            <person name="Kozuka-Hata H."/>
            <person name="Shin-I T."/>
            <person name="Minakuchi Y."/>
            <person name="Ohishi K."/>
            <person name="Motoyama A."/>
            <person name="Aizu T."/>
            <person name="Enomoto A."/>
            <person name="Kondo K."/>
            <person name="Tanaka S."/>
            <person name="Hara Y."/>
            <person name="Koshikawa S."/>
            <person name="Sagara H."/>
            <person name="Miura T."/>
            <person name="Yokobori S."/>
            <person name="Miyagawa K."/>
            <person name="Suzuki Y."/>
            <person name="Kubo T."/>
            <person name="Oyama M."/>
            <person name="Kohara Y."/>
            <person name="Fujiyama A."/>
            <person name="Arakawa K."/>
            <person name="Katayama T."/>
            <person name="Toyoda A."/>
            <person name="Kunieda T."/>
        </authorList>
    </citation>
    <scope>NUCLEOTIDE SEQUENCE [LARGE SCALE GENOMIC DNA]</scope>
    <source>
        <strain evidence="2 3">YOKOZUNA-1</strain>
    </source>
</reference>
<protein>
    <submittedName>
        <fullName evidence="2">Uncharacterized protein</fullName>
    </submittedName>
</protein>
<keyword evidence="3" id="KW-1185">Reference proteome</keyword>
<gene>
    <name evidence="2" type="primary">RvY_01563-1</name>
    <name evidence="2" type="synonym">RvY_01563.1</name>
    <name evidence="2" type="ORF">RvY_01563</name>
</gene>
<dbReference type="AlphaFoldDB" id="A0A1D1UNV0"/>
<dbReference type="Proteomes" id="UP000186922">
    <property type="component" value="Unassembled WGS sequence"/>
</dbReference>
<feature type="signal peptide" evidence="1">
    <location>
        <begin position="1"/>
        <end position="22"/>
    </location>
</feature>
<proteinExistence type="predicted"/>
<dbReference type="EMBL" id="BDGG01000001">
    <property type="protein sequence ID" value="GAU88957.1"/>
    <property type="molecule type" value="Genomic_DNA"/>
</dbReference>
<keyword evidence="1" id="KW-0732">Signal</keyword>
<accession>A0A1D1UNV0</accession>
<evidence type="ECO:0000313" key="2">
    <source>
        <dbReference type="EMBL" id="GAU88957.1"/>
    </source>
</evidence>
<feature type="chain" id="PRO_5008897426" evidence="1">
    <location>
        <begin position="23"/>
        <end position="81"/>
    </location>
</feature>
<evidence type="ECO:0000256" key="1">
    <source>
        <dbReference type="SAM" id="SignalP"/>
    </source>
</evidence>
<name>A0A1D1UNV0_RAMVA</name>
<comment type="caution">
    <text evidence="2">The sequence shown here is derived from an EMBL/GenBank/DDBJ whole genome shotgun (WGS) entry which is preliminary data.</text>
</comment>
<evidence type="ECO:0000313" key="3">
    <source>
        <dbReference type="Proteomes" id="UP000186922"/>
    </source>
</evidence>
<sequence length="81" mass="9389">MNSGVSRVFFFILGFLVLLTSCSRYLPTKRMYTKPMLTDMDHDGFSGRYDAENTAAFAPSDADDDAVFVYQRPRDEYFRRP</sequence>
<dbReference type="PROSITE" id="PS51257">
    <property type="entry name" value="PROKAR_LIPOPROTEIN"/>
    <property type="match status" value="1"/>
</dbReference>
<organism evidence="2 3">
    <name type="scientific">Ramazzottius varieornatus</name>
    <name type="common">Water bear</name>
    <name type="synonym">Tardigrade</name>
    <dbReference type="NCBI Taxonomy" id="947166"/>
    <lineage>
        <taxon>Eukaryota</taxon>
        <taxon>Metazoa</taxon>
        <taxon>Ecdysozoa</taxon>
        <taxon>Tardigrada</taxon>
        <taxon>Eutardigrada</taxon>
        <taxon>Parachela</taxon>
        <taxon>Hypsibioidea</taxon>
        <taxon>Ramazzottiidae</taxon>
        <taxon>Ramazzottius</taxon>
    </lineage>
</organism>